<dbReference type="AlphaFoldDB" id="A0A834SVE1"/>
<comment type="caution">
    <text evidence="1">The sequence shown here is derived from an EMBL/GenBank/DDBJ whole genome shotgun (WGS) entry which is preliminary data.</text>
</comment>
<protein>
    <submittedName>
        <fullName evidence="1">Uncharacterized protein</fullName>
    </submittedName>
</protein>
<dbReference type="EMBL" id="JAAIUW010000013">
    <property type="protein sequence ID" value="KAF7804224.1"/>
    <property type="molecule type" value="Genomic_DNA"/>
</dbReference>
<sequence length="76" mass="8910">MLRGARSSWIMEQYDLRRLLVSANWTVLMRMPLAKQVWTRSRYLWSGVQKQAFDREANYKAPDGDVEDDIPGKYSG</sequence>
<accession>A0A834SVE1</accession>
<keyword evidence="2" id="KW-1185">Reference proteome</keyword>
<evidence type="ECO:0000313" key="2">
    <source>
        <dbReference type="Proteomes" id="UP000634136"/>
    </source>
</evidence>
<organism evidence="1 2">
    <name type="scientific">Senna tora</name>
    <dbReference type="NCBI Taxonomy" id="362788"/>
    <lineage>
        <taxon>Eukaryota</taxon>
        <taxon>Viridiplantae</taxon>
        <taxon>Streptophyta</taxon>
        <taxon>Embryophyta</taxon>
        <taxon>Tracheophyta</taxon>
        <taxon>Spermatophyta</taxon>
        <taxon>Magnoliopsida</taxon>
        <taxon>eudicotyledons</taxon>
        <taxon>Gunneridae</taxon>
        <taxon>Pentapetalae</taxon>
        <taxon>rosids</taxon>
        <taxon>fabids</taxon>
        <taxon>Fabales</taxon>
        <taxon>Fabaceae</taxon>
        <taxon>Caesalpinioideae</taxon>
        <taxon>Cassia clade</taxon>
        <taxon>Senna</taxon>
    </lineage>
</organism>
<name>A0A834SVE1_9FABA</name>
<reference evidence="1" key="1">
    <citation type="submission" date="2020-09" db="EMBL/GenBank/DDBJ databases">
        <title>Genome-Enabled Discovery of Anthraquinone Biosynthesis in Senna tora.</title>
        <authorList>
            <person name="Kang S.-H."/>
            <person name="Pandey R.P."/>
            <person name="Lee C.-M."/>
            <person name="Sim J.-S."/>
            <person name="Jeong J.-T."/>
            <person name="Choi B.-S."/>
            <person name="Jung M."/>
            <person name="Ginzburg D."/>
            <person name="Zhao K."/>
            <person name="Won S.Y."/>
            <person name="Oh T.-J."/>
            <person name="Yu Y."/>
            <person name="Kim N.-H."/>
            <person name="Lee O.R."/>
            <person name="Lee T.-H."/>
            <person name="Bashyal P."/>
            <person name="Kim T.-S."/>
            <person name="Lee W.-H."/>
            <person name="Kawkins C."/>
            <person name="Kim C.-K."/>
            <person name="Kim J.S."/>
            <person name="Ahn B.O."/>
            <person name="Rhee S.Y."/>
            <person name="Sohng J.K."/>
        </authorList>
    </citation>
    <scope>NUCLEOTIDE SEQUENCE</scope>
    <source>
        <tissue evidence="1">Leaf</tissue>
    </source>
</reference>
<evidence type="ECO:0000313" key="1">
    <source>
        <dbReference type="EMBL" id="KAF7804224.1"/>
    </source>
</evidence>
<gene>
    <name evidence="1" type="ORF">G2W53_043335</name>
</gene>
<dbReference type="Proteomes" id="UP000634136">
    <property type="component" value="Unassembled WGS sequence"/>
</dbReference>
<proteinExistence type="predicted"/>